<dbReference type="Proteomes" id="UP000075613">
    <property type="component" value="Unassembled WGS sequence"/>
</dbReference>
<dbReference type="STRING" id="1399968.CI15_06420"/>
<comment type="caution">
    <text evidence="1">The sequence shown here is derived from an EMBL/GenBank/DDBJ whole genome shotgun (WGS) entry which is preliminary data.</text>
</comment>
<gene>
    <name evidence="1" type="ORF">CI15_06420</name>
</gene>
<protein>
    <submittedName>
        <fullName evidence="1">Uncharacterized protein</fullName>
    </submittedName>
</protein>
<evidence type="ECO:0000313" key="1">
    <source>
        <dbReference type="EMBL" id="KXU89817.1"/>
    </source>
</evidence>
<proteinExistence type="predicted"/>
<accession>A0A149PXV9</accession>
<organism evidence="1 2">
    <name type="scientific">Paraburkholderia monticola</name>
    <dbReference type="NCBI Taxonomy" id="1399968"/>
    <lineage>
        <taxon>Bacteria</taxon>
        <taxon>Pseudomonadati</taxon>
        <taxon>Pseudomonadota</taxon>
        <taxon>Betaproteobacteria</taxon>
        <taxon>Burkholderiales</taxon>
        <taxon>Burkholderiaceae</taxon>
        <taxon>Paraburkholderia</taxon>
    </lineage>
</organism>
<dbReference type="EMBL" id="LRBG01000004">
    <property type="protein sequence ID" value="KXU89817.1"/>
    <property type="molecule type" value="Genomic_DNA"/>
</dbReference>
<reference evidence="1 2" key="1">
    <citation type="journal article" date="2015" name="Int. J. Syst. Evol. Microbiol.">
        <title>Burkholderia monticola sp. nov., isolated from mountain soil.</title>
        <authorList>
            <person name="Baek I."/>
            <person name="Seo B."/>
            <person name="Lee I."/>
            <person name="Yi H."/>
            <person name="Chun J."/>
        </authorList>
    </citation>
    <scope>NUCLEOTIDE SEQUENCE [LARGE SCALE GENOMIC DNA]</scope>
    <source>
        <strain evidence="1 2">JC2948</strain>
    </source>
</reference>
<evidence type="ECO:0000313" key="2">
    <source>
        <dbReference type="Proteomes" id="UP000075613"/>
    </source>
</evidence>
<name>A0A149PXV9_9BURK</name>
<keyword evidence="2" id="KW-1185">Reference proteome</keyword>
<sequence length="363" mass="40621">MAHLQSKTHSQSKADKLRVLASQTADAALTAAPERQITVLNAAKQLQDVADGLERRAMKALEQPAVANIPPDATAEELYLSRRRQATRRASEVYLPSWSSMAKALPNTLLRSALFSVARSVQADNDNLLANESTCLVAGKEIATFKNVTLTLSGYSLCQFDRQVYCNCLDYYRDVPLCPEESLRHVRTTFYEFARRMQSEYSVKAHRAIRASVLRLSFAQIRIRYQRMNIEVPKLLSATFEDGEAADDFKGSDGLLLRVTTAVAELFGAGAWTAVDNEAVGYDGLRGWIASFYAGHARPQWLPVESLYRLSGYESNIRNFKASLTRALEKLKDPMTPLCSRVANYICSEDEKQIFVVRCAWVT</sequence>
<dbReference type="RefSeq" id="WP_062125356.1">
    <property type="nucleotide sequence ID" value="NZ_LRBG01000004.1"/>
</dbReference>
<dbReference type="OrthoDB" id="8688563at2"/>
<dbReference type="AlphaFoldDB" id="A0A149PXV9"/>